<reference evidence="4" key="1">
    <citation type="submission" date="2015-08" db="EMBL/GenBank/DDBJ databases">
        <title>Vibrio galatheae sp. nov., a novel member of the Vibrionaceae family isolated from the Solomon Islands.</title>
        <authorList>
            <person name="Giubergia S."/>
            <person name="Machado H."/>
            <person name="Mateiu R.V."/>
            <person name="Gram L."/>
        </authorList>
    </citation>
    <scope>NUCLEOTIDE SEQUENCE [LARGE SCALE GENOMIC DNA]</scope>
    <source>
        <strain evidence="4">DSM 19134</strain>
    </source>
</reference>
<evidence type="ECO:0000256" key="1">
    <source>
        <dbReference type="SAM" id="MobiDB-lite"/>
    </source>
</evidence>
<keyword evidence="2" id="KW-0732">Signal</keyword>
<dbReference type="RefSeq" id="WP_053410263.1">
    <property type="nucleotide sequence ID" value="NZ_LHPI01000019.1"/>
</dbReference>
<feature type="signal peptide" evidence="2">
    <location>
        <begin position="1"/>
        <end position="17"/>
    </location>
</feature>
<protein>
    <recommendedName>
        <fullName evidence="5">DUF1496 domain-containing protein</fullName>
    </recommendedName>
</protein>
<organism evidence="3 4">
    <name type="scientific">Vibrio hepatarius</name>
    <dbReference type="NCBI Taxonomy" id="171383"/>
    <lineage>
        <taxon>Bacteria</taxon>
        <taxon>Pseudomonadati</taxon>
        <taxon>Pseudomonadota</taxon>
        <taxon>Gammaproteobacteria</taxon>
        <taxon>Vibrionales</taxon>
        <taxon>Vibrionaceae</taxon>
        <taxon>Vibrio</taxon>
        <taxon>Vibrio oreintalis group</taxon>
    </lineage>
</organism>
<comment type="caution">
    <text evidence="3">The sequence shown here is derived from an EMBL/GenBank/DDBJ whole genome shotgun (WGS) entry which is preliminary data.</text>
</comment>
<evidence type="ECO:0000313" key="3">
    <source>
        <dbReference type="EMBL" id="KOO06188.1"/>
    </source>
</evidence>
<proteinExistence type="predicted"/>
<dbReference type="Pfam" id="PF07383">
    <property type="entry name" value="DUF1496"/>
    <property type="match status" value="1"/>
</dbReference>
<sequence>MRVFTLLLLLASTNVAASNHVISTPGKAIIGVNASEVGKRVCFYQDMAYSEGAILQVGDHYLTCESANDFETNGQLKWFQLDSEQSATQQKPKTNKKISQLPN</sequence>
<name>A0A0M0HX28_9VIBR</name>
<gene>
    <name evidence="3" type="ORF">AKJ31_16955</name>
</gene>
<keyword evidence="4" id="KW-1185">Reference proteome</keyword>
<feature type="chain" id="PRO_5005600443" description="DUF1496 domain-containing protein" evidence="2">
    <location>
        <begin position="18"/>
        <end position="103"/>
    </location>
</feature>
<feature type="region of interest" description="Disordered" evidence="1">
    <location>
        <begin position="84"/>
        <end position="103"/>
    </location>
</feature>
<evidence type="ECO:0008006" key="5">
    <source>
        <dbReference type="Google" id="ProtNLM"/>
    </source>
</evidence>
<accession>A0A0M0HX28</accession>
<dbReference type="Proteomes" id="UP000037530">
    <property type="component" value="Unassembled WGS sequence"/>
</dbReference>
<evidence type="ECO:0000313" key="4">
    <source>
        <dbReference type="Proteomes" id="UP000037530"/>
    </source>
</evidence>
<evidence type="ECO:0000256" key="2">
    <source>
        <dbReference type="SAM" id="SignalP"/>
    </source>
</evidence>
<dbReference type="PATRIC" id="fig|171383.3.peg.3465"/>
<dbReference type="AlphaFoldDB" id="A0A0M0HX28"/>
<dbReference type="InterPro" id="IPR009971">
    <property type="entry name" value="DUF1496"/>
</dbReference>
<dbReference type="EMBL" id="LHPI01000019">
    <property type="protein sequence ID" value="KOO06188.1"/>
    <property type="molecule type" value="Genomic_DNA"/>
</dbReference>
<dbReference type="OrthoDB" id="6400575at2"/>